<feature type="region of interest" description="Disordered" evidence="1">
    <location>
        <begin position="656"/>
        <end position="680"/>
    </location>
</feature>
<sequence>MRSLRGECSPILTAFVLCSQERLDHLAFTSFPEDYLPYASNYHQRAGGKAPPYLVWDERRPRRGRSCCSTTALVSAIALIVAAILAVVAISVYLGVVTNLFRSPVLSLSGKFRVSQGDDFVDELLNTTSLQFLTKAESYQAMVENAFLSSSLEPAFIAARIYAFRPGLLVFFRVYLDLRKLQADDSDTLKVIKNLLGSETPAFGALRIDRESVDVDENEEWISVPGVEQRIGKSSSETKGPLPPPRLATAPPNRRPSQPRDEAPKMQGGTGEVVPVGDISSEEDKLHKFSYGQWKPVPIEDSVSPSFGDQRTPPGRGNVRLSEALPAAPPPPGRGNVRLAETVPASPPPGRGNVRLAEVPPPAPPPPKKPPSSGSSNPLHVGVGSVSVLEDPLSHVDPAPLPPRSGRPLLLQDAPPQRGEVASSIMSSVSLVVRPPANTTKNRTSGSGRLDRDEHPYRHTLPVRKEQPSYRFLDEGVVGEGSVHLEPDSVEEENSSGSISGSFSSESQVVEGSIHLKKSSMEYLSETRPPDVMKSNSAPENLELKESSVEYVETKPKSDFSEDNSRETTVLETTTKGTLLTESSVEYLSSEINEERTSPDVYTTHTENNKNSSESKELTNPGSDVTESVLVLNRSEDYSWTSYLTTEFSTNFNESINNVSSPDSEESFNKSSDSSNEMGHKSENLLSIYSAKSDIGFNYQNRSNTETNTSLEEYDDSSVNDESDSEEITSKEEETTSAILYTKYMSTENIITENLPDLVSEHKNASVASSTSIPSLFRNEESLEETTEYFDTSNATTESELSTDISSSVNDEFSVPTELDVESETFANTSDSQTHSVNLHSKDLNPNHITMHSQQGHGFHKPLQKPSSAKNSSTTHSTELPPSTHEIDIESKAASVSDNPTEPSTTSSNTDKFQNATYSVTFLDEEEFQTIETSSFPAPSSFQTTGIPQTTGEELSTLGSHLSEAATNDSFVPKIVPQQSDLSFDENAIESGDDLSDWTDDDLLDQDRRTEIIRHITTLPPTPVSLGKHPVFISQSK</sequence>
<feature type="compositionally biased region" description="Low complexity" evidence="1">
    <location>
        <begin position="247"/>
        <end position="256"/>
    </location>
</feature>
<feature type="region of interest" description="Disordered" evidence="1">
    <location>
        <begin position="782"/>
        <end position="815"/>
    </location>
</feature>
<comment type="caution">
    <text evidence="4">The sequence shown here is derived from an EMBL/GenBank/DDBJ whole genome shotgun (WGS) entry which is preliminary data.</text>
</comment>
<dbReference type="PROSITE" id="PS50024">
    <property type="entry name" value="SEA"/>
    <property type="match status" value="1"/>
</dbReference>
<dbReference type="AlphaFoldDB" id="A0A4Y2S4G0"/>
<feature type="region of interest" description="Disordered" evidence="1">
    <location>
        <begin position="296"/>
        <end position="576"/>
    </location>
</feature>
<feature type="compositionally biased region" description="Pro residues" evidence="1">
    <location>
        <begin position="359"/>
        <end position="370"/>
    </location>
</feature>
<dbReference type="EMBL" id="BGPR01019761">
    <property type="protein sequence ID" value="GBN82861.1"/>
    <property type="molecule type" value="Genomic_DNA"/>
</dbReference>
<feature type="compositionally biased region" description="Polar residues" evidence="1">
    <location>
        <begin position="827"/>
        <end position="839"/>
    </location>
</feature>
<dbReference type="SUPFAM" id="SSF82671">
    <property type="entry name" value="SEA domain"/>
    <property type="match status" value="1"/>
</dbReference>
<reference evidence="4 5" key="1">
    <citation type="journal article" date="2019" name="Sci. Rep.">
        <title>Orb-weaving spider Araneus ventricosus genome elucidates the spidroin gene catalogue.</title>
        <authorList>
            <person name="Kono N."/>
            <person name="Nakamura H."/>
            <person name="Ohtoshi R."/>
            <person name="Moran D.A.P."/>
            <person name="Shinohara A."/>
            <person name="Yoshida Y."/>
            <person name="Fujiwara M."/>
            <person name="Mori M."/>
            <person name="Tomita M."/>
            <person name="Arakawa K."/>
        </authorList>
    </citation>
    <scope>NUCLEOTIDE SEQUENCE [LARGE SCALE GENOMIC DNA]</scope>
</reference>
<feature type="region of interest" description="Disordered" evidence="1">
    <location>
        <begin position="827"/>
        <end position="912"/>
    </location>
</feature>
<gene>
    <name evidence="4" type="ORF">AVEN_268093_1</name>
</gene>
<feature type="region of interest" description="Disordered" evidence="1">
    <location>
        <begin position="700"/>
        <end position="734"/>
    </location>
</feature>
<evidence type="ECO:0000313" key="4">
    <source>
        <dbReference type="EMBL" id="GBN82861.1"/>
    </source>
</evidence>
<organism evidence="4 5">
    <name type="scientific">Araneus ventricosus</name>
    <name type="common">Orbweaver spider</name>
    <name type="synonym">Epeira ventricosa</name>
    <dbReference type="NCBI Taxonomy" id="182803"/>
    <lineage>
        <taxon>Eukaryota</taxon>
        <taxon>Metazoa</taxon>
        <taxon>Ecdysozoa</taxon>
        <taxon>Arthropoda</taxon>
        <taxon>Chelicerata</taxon>
        <taxon>Arachnida</taxon>
        <taxon>Araneae</taxon>
        <taxon>Araneomorphae</taxon>
        <taxon>Entelegynae</taxon>
        <taxon>Araneoidea</taxon>
        <taxon>Araneidae</taxon>
        <taxon>Araneus</taxon>
    </lineage>
</organism>
<feature type="region of interest" description="Disordered" evidence="1">
    <location>
        <begin position="226"/>
        <end position="277"/>
    </location>
</feature>
<feature type="compositionally biased region" description="Polar residues" evidence="1">
    <location>
        <begin position="847"/>
        <end position="856"/>
    </location>
</feature>
<feature type="compositionally biased region" description="Acidic residues" evidence="1">
    <location>
        <begin position="712"/>
        <end position="727"/>
    </location>
</feature>
<feature type="compositionally biased region" description="Polar residues" evidence="1">
    <location>
        <begin position="789"/>
        <end position="811"/>
    </location>
</feature>
<feature type="compositionally biased region" description="Polar residues" evidence="1">
    <location>
        <begin position="437"/>
        <end position="447"/>
    </location>
</feature>
<feature type="compositionally biased region" description="Polar residues" evidence="1">
    <location>
        <begin position="865"/>
        <end position="881"/>
    </location>
</feature>
<dbReference type="Proteomes" id="UP000499080">
    <property type="component" value="Unassembled WGS sequence"/>
</dbReference>
<feature type="compositionally biased region" description="Polar residues" evidence="1">
    <location>
        <begin position="700"/>
        <end position="711"/>
    </location>
</feature>
<keyword evidence="2" id="KW-0472">Membrane</keyword>
<feature type="transmembrane region" description="Helical" evidence="2">
    <location>
        <begin position="72"/>
        <end position="96"/>
    </location>
</feature>
<protein>
    <recommendedName>
        <fullName evidence="3">SEA domain-containing protein</fullName>
    </recommendedName>
</protein>
<evidence type="ECO:0000259" key="3">
    <source>
        <dbReference type="PROSITE" id="PS50024"/>
    </source>
</evidence>
<dbReference type="InterPro" id="IPR000082">
    <property type="entry name" value="SEA_dom"/>
</dbReference>
<evidence type="ECO:0000313" key="5">
    <source>
        <dbReference type="Proteomes" id="UP000499080"/>
    </source>
</evidence>
<feature type="domain" description="SEA" evidence="3">
    <location>
        <begin position="104"/>
        <end position="220"/>
    </location>
</feature>
<accession>A0A4Y2S4G0</accession>
<evidence type="ECO:0000256" key="1">
    <source>
        <dbReference type="SAM" id="MobiDB-lite"/>
    </source>
</evidence>
<feature type="region of interest" description="Disordered" evidence="1">
    <location>
        <begin position="589"/>
        <end position="624"/>
    </location>
</feature>
<feature type="compositionally biased region" description="Polar residues" evidence="1">
    <location>
        <begin position="600"/>
        <end position="624"/>
    </location>
</feature>
<dbReference type="OrthoDB" id="6435684at2759"/>
<feature type="compositionally biased region" description="Low complexity" evidence="1">
    <location>
        <begin position="567"/>
        <end position="576"/>
    </location>
</feature>
<dbReference type="Gene3D" id="3.30.70.960">
    <property type="entry name" value="SEA domain"/>
    <property type="match status" value="1"/>
</dbReference>
<dbReference type="InterPro" id="IPR036364">
    <property type="entry name" value="SEA_dom_sf"/>
</dbReference>
<name>A0A4Y2S4G0_ARAVE</name>
<feature type="compositionally biased region" description="Basic and acidic residues" evidence="1">
    <location>
        <begin position="449"/>
        <end position="474"/>
    </location>
</feature>
<keyword evidence="2" id="KW-1133">Transmembrane helix</keyword>
<proteinExistence type="predicted"/>
<keyword evidence="2" id="KW-0812">Transmembrane</keyword>
<keyword evidence="5" id="KW-1185">Reference proteome</keyword>
<evidence type="ECO:0000256" key="2">
    <source>
        <dbReference type="SAM" id="Phobius"/>
    </source>
</evidence>
<feature type="compositionally biased region" description="Basic and acidic residues" evidence="1">
    <location>
        <begin position="542"/>
        <end position="566"/>
    </location>
</feature>
<dbReference type="Pfam" id="PF01390">
    <property type="entry name" value="SEA"/>
    <property type="match status" value="1"/>
</dbReference>
<feature type="compositionally biased region" description="Low complexity" evidence="1">
    <location>
        <begin position="495"/>
        <end position="513"/>
    </location>
</feature>
<feature type="compositionally biased region" description="Low complexity" evidence="1">
    <location>
        <begin position="897"/>
        <end position="911"/>
    </location>
</feature>